<feature type="region of interest" description="Leucine repeat II (LRII)" evidence="3">
    <location>
        <begin position="556"/>
        <end position="588"/>
    </location>
</feature>
<reference evidence="5 6" key="1">
    <citation type="journal article" date="2009" name="Nature">
        <title>The Sorghum bicolor genome and the diversification of grasses.</title>
        <authorList>
            <person name="Paterson A.H."/>
            <person name="Bowers J.E."/>
            <person name="Bruggmann R."/>
            <person name="Dubchak I."/>
            <person name="Grimwood J."/>
            <person name="Gundlach H."/>
            <person name="Haberer G."/>
            <person name="Hellsten U."/>
            <person name="Mitros T."/>
            <person name="Poliakov A."/>
            <person name="Schmutz J."/>
            <person name="Spannagl M."/>
            <person name="Tang H."/>
            <person name="Wang X."/>
            <person name="Wicker T."/>
            <person name="Bharti A.K."/>
            <person name="Chapman J."/>
            <person name="Feltus F.A."/>
            <person name="Gowik U."/>
            <person name="Grigoriev I.V."/>
            <person name="Lyons E."/>
            <person name="Maher C.A."/>
            <person name="Martis M."/>
            <person name="Narechania A."/>
            <person name="Otillar R.P."/>
            <person name="Penning B.W."/>
            <person name="Salamov A.A."/>
            <person name="Wang Y."/>
            <person name="Zhang L."/>
            <person name="Carpita N.C."/>
            <person name="Freeling M."/>
            <person name="Gingle A.R."/>
            <person name="Hash C.T."/>
            <person name="Keller B."/>
            <person name="Klein P."/>
            <person name="Kresovich S."/>
            <person name="McCann M.C."/>
            <person name="Ming R."/>
            <person name="Peterson D.G."/>
            <person name="Mehboob-ur-Rahman"/>
            <person name="Ware D."/>
            <person name="Westhoff P."/>
            <person name="Mayer K.F."/>
            <person name="Messing J."/>
            <person name="Rokhsar D.S."/>
        </authorList>
    </citation>
    <scope>NUCLEOTIDE SEQUENCE [LARGE SCALE GENOMIC DNA]</scope>
    <source>
        <strain evidence="6">cv. BTx623</strain>
    </source>
</reference>
<accession>A0A1Z5RL63</accession>
<feature type="region of interest" description="Disordered" evidence="4">
    <location>
        <begin position="176"/>
        <end position="244"/>
    </location>
</feature>
<comment type="similarity">
    <text evidence="3">Belongs to the GRAS family.</text>
</comment>
<evidence type="ECO:0000256" key="3">
    <source>
        <dbReference type="PROSITE-ProRule" id="PRU01191"/>
    </source>
</evidence>
<dbReference type="EMBL" id="CM000764">
    <property type="protein sequence ID" value="OQU84106.1"/>
    <property type="molecule type" value="Genomic_DNA"/>
</dbReference>
<dbReference type="GO" id="GO:0043565">
    <property type="term" value="F:sequence-specific DNA binding"/>
    <property type="evidence" value="ECO:0000318"/>
    <property type="project" value="GO_Central"/>
</dbReference>
<evidence type="ECO:0000256" key="4">
    <source>
        <dbReference type="SAM" id="MobiDB-lite"/>
    </source>
</evidence>
<comment type="caution">
    <text evidence="3">Lacks conserved residue(s) required for the propagation of feature annotation.</text>
</comment>
<feature type="region of interest" description="VHIID" evidence="3">
    <location>
        <begin position="475"/>
        <end position="540"/>
    </location>
</feature>
<sequence length="805" mass="89117">MHVQHEQIQNIVMYLVQCIVSLLCSSSKKINKKIVGSHYFTLFQRSSLAGAWHKKTACLQIDVFSSLSRSKKKDSVFIHPRPTTTRPPSVAAMAASPEVFLPDLEEPFSPSVFLDLPPTPRSDGNGDGKDPASDDIVLPFIERMLMEEGIDEEFLYQYPCHPALLQAQESYAQVLSEPTADSSSDGRLSVSVSSGSDAGVGADDLTADAITASEQSPARLGDAGVRSDERPAQLGYAGTAARSDAAAEEEVEKKANSTMLAVVDGLNSAFFSAQQDGGGKAMFLKGMEEANKFLPRDIDLLRGGSATVIQVNEEESANGRGRENRHNRDGVLEANLGRESKMMAPEPEESGVVVDEMVANGFQLFFREMEGLRISMGSEAEKKSRKGSVRSAKGVVDLCTLLMHCAQAVAVDDRRSAAELLWKIKQHSSPRGDATQRLAHYFAEGLEARLAGSGSKLYNSLMAKRTSAVDFLKAYRLYAAACCFRVVAFKFSNMTICKSIAGRKRVHIVDYGIQYGSQWPGLLKCLSICPGGPPEVRITGIDLPQPGFRPASQVKETGRRLSNYASQVGMPFKYRGIAAKWETVGVDDLDIDPDEVLIVNSILHFGNLMDEGIDTSSPSPRDVVLSNIRKMRPDAFILFVTNGTYSSPYFVQRFREALFHYSAMFDMMDATTPRDNDLRVLVERDLFGQCAQNVIACEGLDRVERPETYKKWQLRNHRAGLRQLPLDPDIVKAVQESVRDKFHEDFVIDVDRQWLLGGWKGRILYAMSTWAAADSMQLQQKEVVRFKITLPQNRSCQHCKKSSFR</sequence>
<feature type="region of interest" description="Leucine repeat I (LRI)" evidence="3">
    <location>
        <begin position="396"/>
        <end position="456"/>
    </location>
</feature>
<dbReference type="GO" id="GO:0003700">
    <property type="term" value="F:DNA-binding transcription factor activity"/>
    <property type="evidence" value="ECO:0000318"/>
    <property type="project" value="GO_Central"/>
</dbReference>
<dbReference type="Gramene" id="OQU84106">
    <property type="protein sequence ID" value="OQU84106"/>
    <property type="gene ID" value="SORBI_3005G229600"/>
</dbReference>
<dbReference type="PANTHER" id="PTHR31636">
    <property type="entry name" value="OSJNBA0084A10.13 PROTEIN-RELATED"/>
    <property type="match status" value="1"/>
</dbReference>
<dbReference type="Proteomes" id="UP000000768">
    <property type="component" value="Chromosome 5"/>
</dbReference>
<gene>
    <name evidence="5" type="ORF">SORBI_3005G229600</name>
</gene>
<protein>
    <submittedName>
        <fullName evidence="5">Uncharacterized protein</fullName>
    </submittedName>
</protein>
<keyword evidence="2" id="KW-0804">Transcription</keyword>
<dbReference type="Pfam" id="PF03514">
    <property type="entry name" value="GRAS"/>
    <property type="match status" value="1"/>
</dbReference>
<evidence type="ECO:0000256" key="1">
    <source>
        <dbReference type="ARBA" id="ARBA00023015"/>
    </source>
</evidence>
<dbReference type="eggNOG" id="ENOG502QSQ6">
    <property type="taxonomic scope" value="Eukaryota"/>
</dbReference>
<dbReference type="InParanoid" id="A0A1Z5RL63"/>
<evidence type="ECO:0000256" key="2">
    <source>
        <dbReference type="ARBA" id="ARBA00023163"/>
    </source>
</evidence>
<dbReference type="GO" id="GO:0005634">
    <property type="term" value="C:nucleus"/>
    <property type="evidence" value="ECO:0000318"/>
    <property type="project" value="GO_Central"/>
</dbReference>
<feature type="region of interest" description="SAW" evidence="3">
    <location>
        <begin position="696"/>
        <end position="771"/>
    </location>
</feature>
<dbReference type="OMA" id="AMFLKGM"/>
<dbReference type="AlphaFoldDB" id="A0A1Z5RL63"/>
<keyword evidence="1" id="KW-0805">Transcription regulation</keyword>
<dbReference type="STRING" id="4558.A0A1Z5RL63"/>
<organism evidence="5 6">
    <name type="scientific">Sorghum bicolor</name>
    <name type="common">Sorghum</name>
    <name type="synonym">Sorghum vulgare</name>
    <dbReference type="NCBI Taxonomy" id="4558"/>
    <lineage>
        <taxon>Eukaryota</taxon>
        <taxon>Viridiplantae</taxon>
        <taxon>Streptophyta</taxon>
        <taxon>Embryophyta</taxon>
        <taxon>Tracheophyta</taxon>
        <taxon>Spermatophyta</taxon>
        <taxon>Magnoliopsida</taxon>
        <taxon>Liliopsida</taxon>
        <taxon>Poales</taxon>
        <taxon>Poaceae</taxon>
        <taxon>PACMAD clade</taxon>
        <taxon>Panicoideae</taxon>
        <taxon>Andropogonodae</taxon>
        <taxon>Andropogoneae</taxon>
        <taxon>Sorghinae</taxon>
        <taxon>Sorghum</taxon>
    </lineage>
</organism>
<reference evidence="6" key="2">
    <citation type="journal article" date="2018" name="Plant J.">
        <title>The Sorghum bicolor reference genome: improved assembly, gene annotations, a transcriptome atlas, and signatures of genome organization.</title>
        <authorList>
            <person name="McCormick R.F."/>
            <person name="Truong S.K."/>
            <person name="Sreedasyam A."/>
            <person name="Jenkins J."/>
            <person name="Shu S."/>
            <person name="Sims D."/>
            <person name="Kennedy M."/>
            <person name="Amirebrahimi M."/>
            <person name="Weers B.D."/>
            <person name="McKinley B."/>
            <person name="Mattison A."/>
            <person name="Morishige D.T."/>
            <person name="Grimwood J."/>
            <person name="Schmutz J."/>
            <person name="Mullet J.E."/>
        </authorList>
    </citation>
    <scope>NUCLEOTIDE SEQUENCE [LARGE SCALE GENOMIC DNA]</scope>
    <source>
        <strain evidence="6">cv. BTx623</strain>
    </source>
</reference>
<evidence type="ECO:0000313" key="6">
    <source>
        <dbReference type="Proteomes" id="UP000000768"/>
    </source>
</evidence>
<feature type="short sequence motif" description="VHIID" evidence="3">
    <location>
        <begin position="506"/>
        <end position="510"/>
    </location>
</feature>
<feature type="compositionally biased region" description="Low complexity" evidence="4">
    <location>
        <begin position="180"/>
        <end position="204"/>
    </location>
</feature>
<feature type="region of interest" description="Disordered" evidence="4">
    <location>
        <begin position="112"/>
        <end position="133"/>
    </location>
</feature>
<proteinExistence type="inferred from homology"/>
<dbReference type="InterPro" id="IPR005202">
    <property type="entry name" value="TF_GRAS"/>
</dbReference>
<dbReference type="GO" id="GO:0006355">
    <property type="term" value="P:regulation of DNA-templated transcription"/>
    <property type="evidence" value="ECO:0000318"/>
    <property type="project" value="GO_Central"/>
</dbReference>
<evidence type="ECO:0000313" key="5">
    <source>
        <dbReference type="EMBL" id="OQU84106.1"/>
    </source>
</evidence>
<dbReference type="PROSITE" id="PS50985">
    <property type="entry name" value="GRAS"/>
    <property type="match status" value="1"/>
</dbReference>
<keyword evidence="6" id="KW-1185">Reference proteome</keyword>
<name>A0A1Z5RL63_SORBI</name>